<evidence type="ECO:0000256" key="6">
    <source>
        <dbReference type="ARBA" id="ARBA00022927"/>
    </source>
</evidence>
<evidence type="ECO:0000256" key="7">
    <source>
        <dbReference type="ARBA" id="ARBA00023006"/>
    </source>
</evidence>
<gene>
    <name evidence="14" type="ORF">CI109_106517</name>
</gene>
<dbReference type="EMBL" id="CP144062">
    <property type="protein sequence ID" value="WWD22029.1"/>
    <property type="molecule type" value="Genomic_DNA"/>
</dbReference>
<dbReference type="AlphaFoldDB" id="A0AAJ8LSK6"/>
<dbReference type="FunFam" id="3.40.50.720:FF:000243">
    <property type="entry name" value="Ubiquitin-like modifier-activating enzyme ATG7"/>
    <property type="match status" value="1"/>
</dbReference>
<proteinExistence type="inferred from homology"/>
<dbReference type="GO" id="GO:0006995">
    <property type="term" value="P:cellular response to nitrogen starvation"/>
    <property type="evidence" value="ECO:0007669"/>
    <property type="project" value="TreeGrafter"/>
</dbReference>
<dbReference type="InterPro" id="IPR032197">
    <property type="entry name" value="Atg7_N"/>
</dbReference>
<name>A0AAJ8LSK6_9TREE</name>
<accession>A0AAJ8LSK6</accession>
<evidence type="ECO:0000259" key="12">
    <source>
        <dbReference type="Pfam" id="PF00899"/>
    </source>
</evidence>
<keyword evidence="6" id="KW-0653">Protein transport</keyword>
<dbReference type="InterPro" id="IPR035985">
    <property type="entry name" value="Ubiquitin-activating_enz"/>
</dbReference>
<dbReference type="Gene3D" id="3.40.140.100">
    <property type="entry name" value="Ubiquitin-like modifier-activating enzyme ATG7 C-terminal domain"/>
    <property type="match status" value="1"/>
</dbReference>
<dbReference type="KEGG" id="ksn:43587998"/>
<evidence type="ECO:0000256" key="10">
    <source>
        <dbReference type="ARBA" id="ARBA00032823"/>
    </source>
</evidence>
<dbReference type="InterPro" id="IPR042523">
    <property type="entry name" value="Atg7_N_2"/>
</dbReference>
<keyword evidence="15" id="KW-1185">Reference proteome</keyword>
<dbReference type="GO" id="GO:0000422">
    <property type="term" value="P:autophagy of mitochondrion"/>
    <property type="evidence" value="ECO:0007669"/>
    <property type="project" value="TreeGrafter"/>
</dbReference>
<evidence type="ECO:0000313" key="15">
    <source>
        <dbReference type="Proteomes" id="UP000322225"/>
    </source>
</evidence>
<dbReference type="PANTHER" id="PTHR10953:SF3">
    <property type="entry name" value="UBIQUITIN-LIKE MODIFIER-ACTIVATING ENZYME ATG7"/>
    <property type="match status" value="1"/>
</dbReference>
<evidence type="ECO:0000256" key="8">
    <source>
        <dbReference type="ARBA" id="ARBA00029897"/>
    </source>
</evidence>
<sequence>MVPLQFQPLSSQPTPAFWSTLTSLKLDKLKLDDTQQQVVGWREEGKSVSDRDTAGENAQGSMQVGIDGSLTVGGNAFGGSEERPPPSSTPVTGVVKIFNTIEGFRQSETKKQLFDELVKTIWESFASDQPLLNPFLLVVFADLKKYVYHYWFAFPALVAKPGWEVEEEGLTQAEDEDVEEIRLLEEDMTQKRGRKFEAYLVKGLRGQRTVAPLWECARLYEKEELQSVTVVFHDPSSSREHPGWPLRNILSYLSTVYCIHVVQVICLRAGSGSRQARVSIPKGNISSTSTETVTMPNAVGWERSHTGKLASRTADLGPMMDPARTKCLLLGAGTLGCYVARNLMGWGVRNITLVDSGRVSYSNPVRQPLFEFEDCLDGGKPKAECAAERLRKIFPGVNATGHSIMIPMPGHPVAPFQEQSVAAHVSGLEDLIRSHDAIFLLMDSRESRWLPTVIGAAEAKIVINAALGFDSYLVMRHGSRTDTSASSELGCYYCNDVVAPADSLTDRTLDQMCTVTRPGVAPIAAASAVELMVSLVQHPLGCEAPPNSKANSNVGGGAREEGDCLGLVPHQLRGNLSGWQTLLIEGAAYNCCTGCSQAVIEAYRSGGLPFLLRVFNETNFLEKVTGLDKLHADSEAMLESMDWEDSEEDE</sequence>
<evidence type="ECO:0000256" key="2">
    <source>
        <dbReference type="ARBA" id="ARBA00010931"/>
    </source>
</evidence>
<dbReference type="Pfam" id="PF16420">
    <property type="entry name" value="ATG7_N"/>
    <property type="match status" value="1"/>
</dbReference>
<dbReference type="GO" id="GO:0000045">
    <property type="term" value="P:autophagosome assembly"/>
    <property type="evidence" value="ECO:0007669"/>
    <property type="project" value="TreeGrafter"/>
</dbReference>
<dbReference type="Pfam" id="PF00899">
    <property type="entry name" value="ThiF"/>
    <property type="match status" value="1"/>
</dbReference>
<dbReference type="GO" id="GO:0000407">
    <property type="term" value="C:phagophore assembly site"/>
    <property type="evidence" value="ECO:0007669"/>
    <property type="project" value="UniProtKB-SubCell"/>
</dbReference>
<evidence type="ECO:0000256" key="9">
    <source>
        <dbReference type="ARBA" id="ARBA00030242"/>
    </source>
</evidence>
<dbReference type="GO" id="GO:0032446">
    <property type="term" value="P:protein modification by small protein conjugation"/>
    <property type="evidence" value="ECO:0007669"/>
    <property type="project" value="TreeGrafter"/>
</dbReference>
<keyword evidence="5" id="KW-0813">Transport</keyword>
<feature type="domain" description="THIF-type NAD/FAD binding fold" evidence="12">
    <location>
        <begin position="324"/>
        <end position="541"/>
    </location>
</feature>
<feature type="region of interest" description="Disordered" evidence="11">
    <location>
        <begin position="42"/>
        <end position="65"/>
    </location>
</feature>
<evidence type="ECO:0000256" key="3">
    <source>
        <dbReference type="ARBA" id="ARBA00017647"/>
    </source>
</evidence>
<dbReference type="InterPro" id="IPR042522">
    <property type="entry name" value="Atg7_N_1"/>
</dbReference>
<protein>
    <recommendedName>
        <fullName evidence="3">Ubiquitin-like modifier-activating enzyme ATG7</fullName>
    </recommendedName>
    <alternativeName>
        <fullName evidence="8 10">ATG12-activating enzyme E1 ATG7</fullName>
    </alternativeName>
    <alternativeName>
        <fullName evidence="9">Autophagy-related protein 7</fullName>
    </alternativeName>
    <alternativeName>
        <fullName evidence="4">Ubiquitin-like modifier-activating enzyme atg7</fullName>
    </alternativeName>
</protein>
<comment type="subcellular location">
    <subcellularLocation>
        <location evidence="1">Preautophagosomal structure</location>
    </subcellularLocation>
</comment>
<reference evidence="14" key="2">
    <citation type="submission" date="2024-01" db="EMBL/GenBank/DDBJ databases">
        <title>Comparative genomics of Cryptococcus and Kwoniella reveals pathogenesis evolution and contrasting modes of karyotype evolution via chromosome fusion or intercentromeric recombination.</title>
        <authorList>
            <person name="Coelho M.A."/>
            <person name="David-Palma M."/>
            <person name="Shea T."/>
            <person name="Bowers K."/>
            <person name="McGinley-Smith S."/>
            <person name="Mohammad A.W."/>
            <person name="Gnirke A."/>
            <person name="Yurkov A.M."/>
            <person name="Nowrousian M."/>
            <person name="Sun S."/>
            <person name="Cuomo C.A."/>
            <person name="Heitman J."/>
        </authorList>
    </citation>
    <scope>NUCLEOTIDE SEQUENCE</scope>
    <source>
        <strain evidence="14">CBS 12478</strain>
    </source>
</reference>
<dbReference type="Gene3D" id="3.40.140.70">
    <property type="entry name" value="Ubiquitin-like modifier-activating enzyme ATG7 N-terminal domain"/>
    <property type="match status" value="1"/>
</dbReference>
<keyword evidence="7" id="KW-0072">Autophagy</keyword>
<dbReference type="GO" id="GO:0034727">
    <property type="term" value="P:piecemeal microautophagy of the nucleus"/>
    <property type="evidence" value="ECO:0007669"/>
    <property type="project" value="TreeGrafter"/>
</dbReference>
<evidence type="ECO:0000256" key="1">
    <source>
        <dbReference type="ARBA" id="ARBA00004329"/>
    </source>
</evidence>
<dbReference type="GO" id="GO:0015031">
    <property type="term" value="P:protein transport"/>
    <property type="evidence" value="ECO:0007669"/>
    <property type="project" value="UniProtKB-KW"/>
</dbReference>
<dbReference type="GO" id="GO:0019778">
    <property type="term" value="F:Atg12 activating enzyme activity"/>
    <property type="evidence" value="ECO:0007669"/>
    <property type="project" value="TreeGrafter"/>
</dbReference>
<dbReference type="GeneID" id="43587998"/>
<dbReference type="GO" id="GO:0019779">
    <property type="term" value="F:Atg8 activating enzyme activity"/>
    <property type="evidence" value="ECO:0007669"/>
    <property type="project" value="TreeGrafter"/>
</dbReference>
<evidence type="ECO:0000256" key="11">
    <source>
        <dbReference type="SAM" id="MobiDB-lite"/>
    </source>
</evidence>
<organism evidence="14 15">
    <name type="scientific">Kwoniella shandongensis</name>
    <dbReference type="NCBI Taxonomy" id="1734106"/>
    <lineage>
        <taxon>Eukaryota</taxon>
        <taxon>Fungi</taxon>
        <taxon>Dikarya</taxon>
        <taxon>Basidiomycota</taxon>
        <taxon>Agaricomycotina</taxon>
        <taxon>Tremellomycetes</taxon>
        <taxon>Tremellales</taxon>
        <taxon>Cryptococcaceae</taxon>
        <taxon>Kwoniella</taxon>
    </lineage>
</organism>
<dbReference type="PANTHER" id="PTHR10953">
    <property type="entry name" value="UBIQUITIN-ACTIVATING ENZYME E1"/>
    <property type="match status" value="1"/>
</dbReference>
<dbReference type="Gene3D" id="3.40.50.720">
    <property type="entry name" value="NAD(P)-binding Rossmann-like Domain"/>
    <property type="match status" value="1"/>
</dbReference>
<evidence type="ECO:0000259" key="13">
    <source>
        <dbReference type="Pfam" id="PF16420"/>
    </source>
</evidence>
<evidence type="ECO:0000256" key="5">
    <source>
        <dbReference type="ARBA" id="ARBA00022448"/>
    </source>
</evidence>
<dbReference type="CDD" id="cd01486">
    <property type="entry name" value="Apg7"/>
    <property type="match status" value="1"/>
</dbReference>
<evidence type="ECO:0000256" key="4">
    <source>
        <dbReference type="ARBA" id="ARBA00018730"/>
    </source>
</evidence>
<dbReference type="InterPro" id="IPR045886">
    <property type="entry name" value="ThiF/MoeB/HesA"/>
</dbReference>
<evidence type="ECO:0000313" key="14">
    <source>
        <dbReference type="EMBL" id="WWD22029.1"/>
    </source>
</evidence>
<comment type="similarity">
    <text evidence="2">Belongs to the ATG7 family.</text>
</comment>
<feature type="domain" description="Ubiquitin-like modifier-activating enzyme Atg7 N-terminal" evidence="13">
    <location>
        <begin position="4"/>
        <end position="320"/>
    </location>
</feature>
<dbReference type="InterPro" id="IPR000594">
    <property type="entry name" value="ThiF_NAD_FAD-bd"/>
</dbReference>
<dbReference type="Proteomes" id="UP000322225">
    <property type="component" value="Chromosome 12"/>
</dbReference>
<dbReference type="SUPFAM" id="SSF69572">
    <property type="entry name" value="Activating enzymes of the ubiquitin-like proteins"/>
    <property type="match status" value="1"/>
</dbReference>
<dbReference type="RefSeq" id="XP_065823925.1">
    <property type="nucleotide sequence ID" value="XM_065967853.1"/>
</dbReference>
<reference evidence="14" key="1">
    <citation type="submission" date="2017-08" db="EMBL/GenBank/DDBJ databases">
        <authorList>
            <person name="Cuomo C."/>
            <person name="Billmyre B."/>
            <person name="Heitman J."/>
        </authorList>
    </citation>
    <scope>NUCLEOTIDE SEQUENCE</scope>
    <source>
        <strain evidence="14">CBS 12478</strain>
    </source>
</reference>
<feature type="compositionally biased region" description="Basic and acidic residues" evidence="11">
    <location>
        <begin position="42"/>
        <end position="54"/>
    </location>
</feature>